<organism evidence="2 3">
    <name type="scientific">Actinokineospora xionganensis</name>
    <dbReference type="NCBI Taxonomy" id="2684470"/>
    <lineage>
        <taxon>Bacteria</taxon>
        <taxon>Bacillati</taxon>
        <taxon>Actinomycetota</taxon>
        <taxon>Actinomycetes</taxon>
        <taxon>Pseudonocardiales</taxon>
        <taxon>Pseudonocardiaceae</taxon>
        <taxon>Actinokineospora</taxon>
    </lineage>
</organism>
<sequence>MGRHKPIAAPDMRGSEHGTFPQGTADYARNKVAEAIPLAHDPVSARAADQTRGPGGGASRGGAGEPRRRRAPVPRGREWSDDREAVDVVEPGTGWNAQHWEARRGVKPSVESHDHQRDTEREDDRVRGGVVRGGEAKDEMPGGPRRVRGVSG</sequence>
<accession>A0ABR7L0K4</accession>
<protein>
    <submittedName>
        <fullName evidence="2">Uncharacterized protein</fullName>
    </submittedName>
</protein>
<gene>
    <name evidence="2" type="ORF">GPZ80_01915</name>
</gene>
<evidence type="ECO:0000313" key="3">
    <source>
        <dbReference type="Proteomes" id="UP000734823"/>
    </source>
</evidence>
<dbReference type="Proteomes" id="UP000734823">
    <property type="component" value="Unassembled WGS sequence"/>
</dbReference>
<comment type="caution">
    <text evidence="2">The sequence shown here is derived from an EMBL/GenBank/DDBJ whole genome shotgun (WGS) entry which is preliminary data.</text>
</comment>
<feature type="region of interest" description="Disordered" evidence="1">
    <location>
        <begin position="1"/>
        <end position="152"/>
    </location>
</feature>
<reference evidence="2 3" key="1">
    <citation type="submission" date="2020-06" db="EMBL/GenBank/DDBJ databases">
        <title>Actinokineospora xiongansis sp. nov., isolated from soil of Baiyangdian.</title>
        <authorList>
            <person name="Zhang X."/>
        </authorList>
    </citation>
    <scope>NUCLEOTIDE SEQUENCE [LARGE SCALE GENOMIC DNA]</scope>
    <source>
        <strain evidence="2 3">HBU206404</strain>
    </source>
</reference>
<dbReference type="RefSeq" id="WP_187217985.1">
    <property type="nucleotide sequence ID" value="NZ_JABVED010000001.1"/>
</dbReference>
<evidence type="ECO:0000313" key="2">
    <source>
        <dbReference type="EMBL" id="MBC6445926.1"/>
    </source>
</evidence>
<feature type="compositionally biased region" description="Basic and acidic residues" evidence="1">
    <location>
        <begin position="75"/>
        <end position="86"/>
    </location>
</feature>
<feature type="compositionally biased region" description="Basic and acidic residues" evidence="1">
    <location>
        <begin position="100"/>
        <end position="127"/>
    </location>
</feature>
<name>A0ABR7L0K4_9PSEU</name>
<evidence type="ECO:0000256" key="1">
    <source>
        <dbReference type="SAM" id="MobiDB-lite"/>
    </source>
</evidence>
<dbReference type="EMBL" id="JABVED010000001">
    <property type="protein sequence ID" value="MBC6445926.1"/>
    <property type="molecule type" value="Genomic_DNA"/>
</dbReference>
<proteinExistence type="predicted"/>
<keyword evidence="3" id="KW-1185">Reference proteome</keyword>
<feature type="compositionally biased region" description="Gly residues" evidence="1">
    <location>
        <begin position="53"/>
        <end position="64"/>
    </location>
</feature>